<gene>
    <name evidence="3" type="ORF">SAMN05421753_113130</name>
</gene>
<dbReference type="AlphaFoldDB" id="A0A1I3M1C8"/>
<dbReference type="Gene3D" id="2.40.50.100">
    <property type="match status" value="1"/>
</dbReference>
<keyword evidence="4" id="KW-1185">Reference proteome</keyword>
<name>A0A1I3M1C8_9PLAN</name>
<feature type="region of interest" description="Disordered" evidence="2">
    <location>
        <begin position="32"/>
        <end position="62"/>
    </location>
</feature>
<reference evidence="4" key="1">
    <citation type="submission" date="2016-10" db="EMBL/GenBank/DDBJ databases">
        <authorList>
            <person name="Varghese N."/>
            <person name="Submissions S."/>
        </authorList>
    </citation>
    <scope>NUCLEOTIDE SEQUENCE [LARGE SCALE GENOMIC DNA]</scope>
    <source>
        <strain evidence="4">DSM 26348</strain>
    </source>
</reference>
<proteinExistence type="predicted"/>
<accession>A0A1I3M1C8</accession>
<dbReference type="RefSeq" id="WP_092052510.1">
    <property type="nucleotide sequence ID" value="NZ_FOQD01000013.1"/>
</dbReference>
<dbReference type="STRING" id="1576369.SAMN05421753_113130"/>
<dbReference type="PANTHER" id="PTHR30097">
    <property type="entry name" value="CATION EFFLUX SYSTEM PROTEIN CUSB"/>
    <property type="match status" value="1"/>
</dbReference>
<feature type="compositionally biased region" description="Basic and acidic residues" evidence="2">
    <location>
        <begin position="35"/>
        <end position="59"/>
    </location>
</feature>
<evidence type="ECO:0000256" key="2">
    <source>
        <dbReference type="SAM" id="MobiDB-lite"/>
    </source>
</evidence>
<dbReference type="Proteomes" id="UP000199518">
    <property type="component" value="Unassembled WGS sequence"/>
</dbReference>
<evidence type="ECO:0000313" key="3">
    <source>
        <dbReference type="EMBL" id="SFI90814.1"/>
    </source>
</evidence>
<sequence>MTRLILIFVVLVVIASGAGYLLGRGAQPVAAPAAEHNENDGHDHAGHDHGDEHGHEHGSDPNQLVLSDQARQNLGLKVGPVTVGEFWRTIVVPGTIAEQPGHSERRITTAVNGIVTKVYVSPGQTVRPGDPLLDVQTTGELLANAQSSLLKTIQDLELIELELKRIEPLAEQGSIPGTRVLEKKYERQRLETQRLVQVQELLVRGLSADQIKSIMESRVLLRTFTIRVPISGGGEANLETQQAELDRVLPIVHEEIAPAADAHAGEDLAYSVEDLSVFPGKLIQPGDELCGLALHTSLRVIGMAFQKEAELINQVIQEQRPVTAIFESQSGTPLIRENLTIQYADNVVDPDSRLLRFYLPLKNEVIRDVRNAEGITFRAWRFKPGQRVQLRLPAEHWTDKIVLPIEAVVKEGAETYVFRENGKLFERVPVSVVYEDSRSAVLANDGSVFEGDFVAMNEAYQLNLALRKAQGGGVDLHAGHNH</sequence>
<dbReference type="InterPro" id="IPR051909">
    <property type="entry name" value="MFP_Cation_Efflux"/>
</dbReference>
<dbReference type="Gene3D" id="1.10.287.470">
    <property type="entry name" value="Helix hairpin bin"/>
    <property type="match status" value="1"/>
</dbReference>
<dbReference type="PANTHER" id="PTHR30097:SF4">
    <property type="entry name" value="SLR6042 PROTEIN"/>
    <property type="match status" value="1"/>
</dbReference>
<protein>
    <submittedName>
        <fullName evidence="3">Multidrug efflux pump subunit AcrA (Membrane-fusion protein)</fullName>
    </submittedName>
</protein>
<dbReference type="EMBL" id="FOQD01000013">
    <property type="protein sequence ID" value="SFI90814.1"/>
    <property type="molecule type" value="Genomic_DNA"/>
</dbReference>
<evidence type="ECO:0000313" key="4">
    <source>
        <dbReference type="Proteomes" id="UP000199518"/>
    </source>
</evidence>
<dbReference type="OrthoDB" id="235102at2"/>
<dbReference type="GO" id="GO:0060003">
    <property type="term" value="P:copper ion export"/>
    <property type="evidence" value="ECO:0007669"/>
    <property type="project" value="TreeGrafter"/>
</dbReference>
<evidence type="ECO:0000256" key="1">
    <source>
        <dbReference type="ARBA" id="ARBA00022448"/>
    </source>
</evidence>
<dbReference type="GO" id="GO:0015679">
    <property type="term" value="P:plasma membrane copper ion transport"/>
    <property type="evidence" value="ECO:0007669"/>
    <property type="project" value="TreeGrafter"/>
</dbReference>
<organism evidence="3 4">
    <name type="scientific">Planctomicrobium piriforme</name>
    <dbReference type="NCBI Taxonomy" id="1576369"/>
    <lineage>
        <taxon>Bacteria</taxon>
        <taxon>Pseudomonadati</taxon>
        <taxon>Planctomycetota</taxon>
        <taxon>Planctomycetia</taxon>
        <taxon>Planctomycetales</taxon>
        <taxon>Planctomycetaceae</taxon>
        <taxon>Planctomicrobium</taxon>
    </lineage>
</organism>
<dbReference type="GO" id="GO:0030313">
    <property type="term" value="C:cell envelope"/>
    <property type="evidence" value="ECO:0007669"/>
    <property type="project" value="TreeGrafter"/>
</dbReference>
<keyword evidence="1" id="KW-0813">Transport</keyword>